<dbReference type="GO" id="GO:0030313">
    <property type="term" value="C:cell envelope"/>
    <property type="evidence" value="ECO:0007669"/>
    <property type="project" value="UniProtKB-SubCell"/>
</dbReference>
<dbReference type="PROSITE" id="PS51007">
    <property type="entry name" value="CYTC"/>
    <property type="match status" value="2"/>
</dbReference>
<dbReference type="SUPFAM" id="SSF46626">
    <property type="entry name" value="Cytochrome c"/>
    <property type="match status" value="2"/>
</dbReference>
<proteinExistence type="predicted"/>
<dbReference type="InterPro" id="IPR004852">
    <property type="entry name" value="Di-haem_cyt_c_peroxidsae"/>
</dbReference>
<dbReference type="InterPro" id="IPR051395">
    <property type="entry name" value="Cytochrome_c_Peroxidase/MauG"/>
</dbReference>
<dbReference type="AlphaFoldDB" id="A0A936ZZI5"/>
<dbReference type="Gene3D" id="1.10.760.10">
    <property type="entry name" value="Cytochrome c-like domain"/>
    <property type="match status" value="2"/>
</dbReference>
<dbReference type="RefSeq" id="WP_201921667.1">
    <property type="nucleotide sequence ID" value="NZ_BAABAX010000014.1"/>
</dbReference>
<dbReference type="PANTHER" id="PTHR30600:SF10">
    <property type="entry name" value="BLL6722 PROTEIN"/>
    <property type="match status" value="1"/>
</dbReference>
<gene>
    <name evidence="9" type="ORF">JJQ60_14635</name>
</gene>
<keyword evidence="5" id="KW-0560">Oxidoreductase</keyword>
<keyword evidence="6 7" id="KW-0408">Iron</keyword>
<keyword evidence="9" id="KW-0575">Peroxidase</keyword>
<dbReference type="PROSITE" id="PS51257">
    <property type="entry name" value="PROKAR_LIPOPROTEIN"/>
    <property type="match status" value="1"/>
</dbReference>
<dbReference type="InterPro" id="IPR036909">
    <property type="entry name" value="Cyt_c-like_dom_sf"/>
</dbReference>
<evidence type="ECO:0000256" key="7">
    <source>
        <dbReference type="PROSITE-ProRule" id="PRU00433"/>
    </source>
</evidence>
<dbReference type="EMBL" id="JAERQJ010000006">
    <property type="protein sequence ID" value="MBL0684765.1"/>
    <property type="molecule type" value="Genomic_DNA"/>
</dbReference>
<evidence type="ECO:0000313" key="9">
    <source>
        <dbReference type="EMBL" id="MBL0684765.1"/>
    </source>
</evidence>
<dbReference type="Pfam" id="PF03150">
    <property type="entry name" value="CCP_MauG"/>
    <property type="match status" value="1"/>
</dbReference>
<evidence type="ECO:0000256" key="2">
    <source>
        <dbReference type="ARBA" id="ARBA00022617"/>
    </source>
</evidence>
<dbReference type="GO" id="GO:0020037">
    <property type="term" value="F:heme binding"/>
    <property type="evidence" value="ECO:0007669"/>
    <property type="project" value="InterPro"/>
</dbReference>
<name>A0A936ZZI5_9FLAO</name>
<organism evidence="9 10">
    <name type="scientific">Aquimarina mytili</name>
    <dbReference type="NCBI Taxonomy" id="874423"/>
    <lineage>
        <taxon>Bacteria</taxon>
        <taxon>Pseudomonadati</taxon>
        <taxon>Bacteroidota</taxon>
        <taxon>Flavobacteriia</taxon>
        <taxon>Flavobacteriales</taxon>
        <taxon>Flavobacteriaceae</taxon>
        <taxon>Aquimarina</taxon>
    </lineage>
</organism>
<sequence>MNVNKLIAILVFSVLISCSGDENYVEVPDENSEGIVDSLVIQQIFGSNIDLDNLANYANQNIPDYITKDNTNTNVITDAKATLGRVLFYDKNLSVDNTIACASCHQQAFAFGDNNNVSIGVNGVTGRHSMRLINTRFARETRFFWDERANTLEEQTTQPIQDHAEMGFSGQNGDPALADLLTKLEALDYYQELFQFVYGNTTITEARLQESMAQFIRSIQSFDAKYDVGRSVVQNDNQQFPNFTALENEGKDLFFRSPNQNGAGCITCHAAPEFDIDPMSLNNGVIGIFADATATDLTVTRAPTLRDIFNSSGIINGALMHDASMATAIDAIEHYNDIDATGNTNLDNRLRGGPGGNGQNLNLTIAEIQALEAFIKTLSGTSVYTDAKWSNPFIN</sequence>
<keyword evidence="10" id="KW-1185">Reference proteome</keyword>
<keyword evidence="4" id="KW-0732">Signal</keyword>
<keyword evidence="3 7" id="KW-0479">Metal-binding</keyword>
<evidence type="ECO:0000256" key="4">
    <source>
        <dbReference type="ARBA" id="ARBA00022729"/>
    </source>
</evidence>
<dbReference type="PANTHER" id="PTHR30600">
    <property type="entry name" value="CYTOCHROME C PEROXIDASE-RELATED"/>
    <property type="match status" value="1"/>
</dbReference>
<feature type="domain" description="Cytochrome c" evidence="8">
    <location>
        <begin position="79"/>
        <end position="188"/>
    </location>
</feature>
<evidence type="ECO:0000259" key="8">
    <source>
        <dbReference type="PROSITE" id="PS51007"/>
    </source>
</evidence>
<dbReference type="Proteomes" id="UP000651057">
    <property type="component" value="Unassembled WGS sequence"/>
</dbReference>
<comment type="caution">
    <text evidence="9">The sequence shown here is derived from an EMBL/GenBank/DDBJ whole genome shotgun (WGS) entry which is preliminary data.</text>
</comment>
<evidence type="ECO:0000256" key="3">
    <source>
        <dbReference type="ARBA" id="ARBA00022723"/>
    </source>
</evidence>
<feature type="domain" description="Cytochrome c" evidence="8">
    <location>
        <begin position="245"/>
        <end position="379"/>
    </location>
</feature>
<evidence type="ECO:0000256" key="1">
    <source>
        <dbReference type="ARBA" id="ARBA00004196"/>
    </source>
</evidence>
<evidence type="ECO:0000256" key="6">
    <source>
        <dbReference type="ARBA" id="ARBA00023004"/>
    </source>
</evidence>
<dbReference type="GO" id="GO:0004130">
    <property type="term" value="F:cytochrome-c peroxidase activity"/>
    <property type="evidence" value="ECO:0007669"/>
    <property type="project" value="TreeGrafter"/>
</dbReference>
<comment type="subcellular location">
    <subcellularLocation>
        <location evidence="1">Cell envelope</location>
    </subcellularLocation>
</comment>
<evidence type="ECO:0000256" key="5">
    <source>
        <dbReference type="ARBA" id="ARBA00023002"/>
    </source>
</evidence>
<evidence type="ECO:0000313" key="10">
    <source>
        <dbReference type="Proteomes" id="UP000651057"/>
    </source>
</evidence>
<accession>A0A936ZZI5</accession>
<dbReference type="GO" id="GO:0046872">
    <property type="term" value="F:metal ion binding"/>
    <property type="evidence" value="ECO:0007669"/>
    <property type="project" value="UniProtKB-KW"/>
</dbReference>
<dbReference type="InterPro" id="IPR009056">
    <property type="entry name" value="Cyt_c-like_dom"/>
</dbReference>
<reference evidence="9" key="1">
    <citation type="submission" date="2021-01" db="EMBL/GenBank/DDBJ databases">
        <authorList>
            <person name="Zhong Y.L."/>
        </authorList>
    </citation>
    <scope>NUCLEOTIDE SEQUENCE</scope>
    <source>
        <strain evidence="9">KCTC 23302</strain>
    </source>
</reference>
<keyword evidence="2 7" id="KW-0349">Heme</keyword>
<protein>
    <submittedName>
        <fullName evidence="9">Cytochrome-c peroxidase</fullName>
    </submittedName>
</protein>
<dbReference type="GO" id="GO:0009055">
    <property type="term" value="F:electron transfer activity"/>
    <property type="evidence" value="ECO:0007669"/>
    <property type="project" value="InterPro"/>
</dbReference>